<comment type="caution">
    <text evidence="2">The sequence shown here is derived from an EMBL/GenBank/DDBJ whole genome shotgun (WGS) entry which is preliminary data.</text>
</comment>
<evidence type="ECO:0000259" key="1">
    <source>
        <dbReference type="Pfam" id="PF02897"/>
    </source>
</evidence>
<dbReference type="InterPro" id="IPR023302">
    <property type="entry name" value="Pept_S9A_N"/>
</dbReference>
<dbReference type="OrthoDB" id="248387at2759"/>
<feature type="non-terminal residue" evidence="2">
    <location>
        <position position="1"/>
    </location>
</feature>
<protein>
    <recommendedName>
        <fullName evidence="1">Peptidase S9A N-terminal domain-containing protein</fullName>
    </recommendedName>
</protein>
<dbReference type="STRING" id="53326.A0A016X1R0"/>
<proteinExistence type="predicted"/>
<evidence type="ECO:0000313" key="3">
    <source>
        <dbReference type="Proteomes" id="UP000024635"/>
    </source>
</evidence>
<accession>A0A016X1R0</accession>
<evidence type="ECO:0000313" key="2">
    <source>
        <dbReference type="EMBL" id="EYC45994.1"/>
    </source>
</evidence>
<dbReference type="Pfam" id="PF02897">
    <property type="entry name" value="Peptidase_S9_N"/>
    <property type="match status" value="1"/>
</dbReference>
<gene>
    <name evidence="2" type="primary">Acey_s0411.g954</name>
    <name evidence="2" type="ORF">Y032_0411g954</name>
</gene>
<dbReference type="EMBL" id="JARK01000011">
    <property type="protein sequence ID" value="EYC45994.1"/>
    <property type="molecule type" value="Genomic_DNA"/>
</dbReference>
<keyword evidence="3" id="KW-1185">Reference proteome</keyword>
<dbReference type="AlphaFoldDB" id="A0A016X1R0"/>
<dbReference type="GO" id="GO:0070012">
    <property type="term" value="F:oligopeptidase activity"/>
    <property type="evidence" value="ECO:0007669"/>
    <property type="project" value="TreeGrafter"/>
</dbReference>
<feature type="domain" description="Peptidase S9A N-terminal" evidence="1">
    <location>
        <begin position="2"/>
        <end position="291"/>
    </location>
</feature>
<reference evidence="3" key="1">
    <citation type="journal article" date="2015" name="Nat. Genet.">
        <title>The genome and transcriptome of the zoonotic hookworm Ancylostoma ceylanicum identify infection-specific gene families.</title>
        <authorList>
            <person name="Schwarz E.M."/>
            <person name="Hu Y."/>
            <person name="Antoshechkin I."/>
            <person name="Miller M.M."/>
            <person name="Sternberg P.W."/>
            <person name="Aroian R.V."/>
        </authorList>
    </citation>
    <scope>NUCLEOTIDE SEQUENCE</scope>
    <source>
        <strain evidence="3">HY135</strain>
    </source>
</reference>
<organism evidence="2 3">
    <name type="scientific">Ancylostoma ceylanicum</name>
    <dbReference type="NCBI Taxonomy" id="53326"/>
    <lineage>
        <taxon>Eukaryota</taxon>
        <taxon>Metazoa</taxon>
        <taxon>Ecdysozoa</taxon>
        <taxon>Nematoda</taxon>
        <taxon>Chromadorea</taxon>
        <taxon>Rhabditida</taxon>
        <taxon>Rhabditina</taxon>
        <taxon>Rhabditomorpha</taxon>
        <taxon>Strongyloidea</taxon>
        <taxon>Ancylostomatidae</taxon>
        <taxon>Ancylostomatinae</taxon>
        <taxon>Ancylostoma</taxon>
    </lineage>
</organism>
<dbReference type="Proteomes" id="UP000024635">
    <property type="component" value="Unassembled WGS sequence"/>
</dbReference>
<dbReference type="Gene3D" id="2.130.10.120">
    <property type="entry name" value="Prolyl oligopeptidase, N-terminal domain"/>
    <property type="match status" value="1"/>
</dbReference>
<dbReference type="PANTHER" id="PTHR42881:SF2">
    <property type="entry name" value="PROLYL ENDOPEPTIDASE"/>
    <property type="match status" value="1"/>
</dbReference>
<dbReference type="SUPFAM" id="SSF50993">
    <property type="entry name" value="Peptidase/esterase 'gauge' domain"/>
    <property type="match status" value="1"/>
</dbReference>
<dbReference type="InterPro" id="IPR051167">
    <property type="entry name" value="Prolyl_oligopep/macrocyclase"/>
</dbReference>
<dbReference type="GO" id="GO:0005829">
    <property type="term" value="C:cytosol"/>
    <property type="evidence" value="ECO:0007669"/>
    <property type="project" value="TreeGrafter"/>
</dbReference>
<sequence length="329" mass="37849">LSKLFNYERYNCPSKHGKFYYYSHNTGLQNQNVIFRQASLKEKENGEEFLDPNSLAADGTTSVSMLKWTEDGSILAYGVSEKGSDWVVVRFRGADKQDLHDVIKGVKHSELAWLKDNSGIFYSKYPHAKATVGKSAEKHEYHSLYFHRMGTDDEQDVLIYDKTDSPDNMITGTVTEDGKYLIIYVRSSDVPFNTMYYQELSNHKKISGKIKPKPLFDKMDAKYMYVDHDNDSMLILTNRDAPMFKLIRISLKDGSVSDVVPESKQAVLDYALPVAKDRLLIIYLEDVKIELPSRLEYYCQLWSPYKMVLAGNIKQFKINGPHVVLFEWG</sequence>
<name>A0A016X1R0_9BILA</name>
<dbReference type="PANTHER" id="PTHR42881">
    <property type="entry name" value="PROLYL ENDOPEPTIDASE"/>
    <property type="match status" value="1"/>
</dbReference>
<dbReference type="GO" id="GO:0004252">
    <property type="term" value="F:serine-type endopeptidase activity"/>
    <property type="evidence" value="ECO:0007669"/>
    <property type="project" value="InterPro"/>
</dbReference>